<evidence type="ECO:0000313" key="1">
    <source>
        <dbReference type="EMBL" id="GAA0139327.1"/>
    </source>
</evidence>
<organism evidence="1 2">
    <name type="scientific">Lithospermum erythrorhizon</name>
    <name type="common">Purple gromwell</name>
    <name type="synonym">Lithospermum officinale var. erythrorhizon</name>
    <dbReference type="NCBI Taxonomy" id="34254"/>
    <lineage>
        <taxon>Eukaryota</taxon>
        <taxon>Viridiplantae</taxon>
        <taxon>Streptophyta</taxon>
        <taxon>Embryophyta</taxon>
        <taxon>Tracheophyta</taxon>
        <taxon>Spermatophyta</taxon>
        <taxon>Magnoliopsida</taxon>
        <taxon>eudicotyledons</taxon>
        <taxon>Gunneridae</taxon>
        <taxon>Pentapetalae</taxon>
        <taxon>asterids</taxon>
        <taxon>lamiids</taxon>
        <taxon>Boraginales</taxon>
        <taxon>Boraginaceae</taxon>
        <taxon>Boraginoideae</taxon>
        <taxon>Lithospermeae</taxon>
        <taxon>Lithospermum</taxon>
    </lineage>
</organism>
<protein>
    <submittedName>
        <fullName evidence="1">Uncharacterized protein</fullName>
    </submittedName>
</protein>
<keyword evidence="2" id="KW-1185">Reference proteome</keyword>
<accession>A0AAV3NIX5</accession>
<sequence>MVEFTIVDMNEGAHNGIIDKPALAQFEAVVSLIHLKMKFPTRHGTGEIQGIQKKARLSYLASTKSIKAQMEVGSLLKWPEEPRDRNVCTLRVLEVRRKVPIRDYHMRRLGVCPLMRGMRPRFSRTLRPWGQSTSLTAPGSCAQTSPASTRPVQRIVILFLTLIGWWIEAHGTR</sequence>
<name>A0AAV3NIX5_LITER</name>
<dbReference type="Proteomes" id="UP001454036">
    <property type="component" value="Unassembled WGS sequence"/>
</dbReference>
<dbReference type="EMBL" id="BAABME010000080">
    <property type="protein sequence ID" value="GAA0139327.1"/>
    <property type="molecule type" value="Genomic_DNA"/>
</dbReference>
<gene>
    <name evidence="1" type="ORF">LIER_00893</name>
</gene>
<evidence type="ECO:0000313" key="2">
    <source>
        <dbReference type="Proteomes" id="UP001454036"/>
    </source>
</evidence>
<comment type="caution">
    <text evidence="1">The sequence shown here is derived from an EMBL/GenBank/DDBJ whole genome shotgun (WGS) entry which is preliminary data.</text>
</comment>
<dbReference type="AlphaFoldDB" id="A0AAV3NIX5"/>
<proteinExistence type="predicted"/>
<reference evidence="1 2" key="1">
    <citation type="submission" date="2024-01" db="EMBL/GenBank/DDBJ databases">
        <title>The complete chloroplast genome sequence of Lithospermum erythrorhizon: insights into the phylogenetic relationship among Boraginaceae species and the maternal lineages of purple gromwells.</title>
        <authorList>
            <person name="Okada T."/>
            <person name="Watanabe K."/>
        </authorList>
    </citation>
    <scope>NUCLEOTIDE SEQUENCE [LARGE SCALE GENOMIC DNA]</scope>
</reference>